<dbReference type="Proteomes" id="UP000007266">
    <property type="component" value="Linkage group 8"/>
</dbReference>
<sequence>MNVFTQVFGVALNFLMIPFNPSAPPMPYIVSETTCRITNFKFGENEMKVSLAPRGYCPNCCPVKSGVDVRFVLYTKSTPDRGAIIAPSPGAARRAGVDPLAPTVIYIHGFSEPSPGKSGRGIAHAYLSRRDNFNVILLDWSDLSTFPWYLPAVRNVKIVAEKLRKFLEVFNDSGEIPLGNVHLIGFSLGSHIAGFAGKQLRRGLRIPRITALDPAFPEYSLNDASRRLTRTDADYIDVIHTDAGVLGLPISVGHADFYPNGGRALQPGCQPSYLVQLRLVDQIFACSHVRAWRLYAESVMHPEAFPATKCQIWRGPNRKCNFTSDALMGYANNNRSQGQFYLITGFKAPFAKTANQQMTE</sequence>
<accession>D6WXW0</accession>
<dbReference type="eggNOG" id="ENOG502R63T">
    <property type="taxonomic scope" value="Eukaryota"/>
</dbReference>
<dbReference type="InterPro" id="IPR013818">
    <property type="entry name" value="Lipase"/>
</dbReference>
<keyword evidence="7" id="KW-1185">Reference proteome</keyword>
<dbReference type="HOGENOM" id="CLU_027171_2_1_1"/>
<dbReference type="GO" id="GO:0005615">
    <property type="term" value="C:extracellular space"/>
    <property type="evidence" value="ECO:0000318"/>
    <property type="project" value="GO_Central"/>
</dbReference>
<dbReference type="InterPro" id="IPR000734">
    <property type="entry name" value="TAG_lipase"/>
</dbReference>
<evidence type="ECO:0000313" key="7">
    <source>
        <dbReference type="Proteomes" id="UP000007266"/>
    </source>
</evidence>
<evidence type="ECO:0000256" key="3">
    <source>
        <dbReference type="ARBA" id="ARBA00022525"/>
    </source>
</evidence>
<dbReference type="PRINTS" id="PR00821">
    <property type="entry name" value="TAGLIPASE"/>
</dbReference>
<comment type="subcellular location">
    <subcellularLocation>
        <location evidence="1">Secreted</location>
    </subcellularLocation>
</comment>
<proteinExistence type="inferred from homology"/>
<evidence type="ECO:0000256" key="2">
    <source>
        <dbReference type="ARBA" id="ARBA00010701"/>
    </source>
</evidence>
<dbReference type="GO" id="GO:0016042">
    <property type="term" value="P:lipid catabolic process"/>
    <property type="evidence" value="ECO:0000318"/>
    <property type="project" value="GO_Central"/>
</dbReference>
<dbReference type="Gene3D" id="3.40.50.1820">
    <property type="entry name" value="alpha/beta hydrolase"/>
    <property type="match status" value="1"/>
</dbReference>
<dbReference type="PANTHER" id="PTHR11610">
    <property type="entry name" value="LIPASE"/>
    <property type="match status" value="1"/>
</dbReference>
<evidence type="ECO:0000259" key="5">
    <source>
        <dbReference type="Pfam" id="PF00151"/>
    </source>
</evidence>
<dbReference type="Pfam" id="PF00151">
    <property type="entry name" value="Lipase"/>
    <property type="match status" value="1"/>
</dbReference>
<evidence type="ECO:0000256" key="1">
    <source>
        <dbReference type="ARBA" id="ARBA00004613"/>
    </source>
</evidence>
<dbReference type="InterPro" id="IPR033906">
    <property type="entry name" value="Lipase_N"/>
</dbReference>
<reference evidence="6 7" key="1">
    <citation type="journal article" date="2008" name="Nature">
        <title>The genome of the model beetle and pest Tribolium castaneum.</title>
        <authorList>
            <consortium name="Tribolium Genome Sequencing Consortium"/>
            <person name="Richards S."/>
            <person name="Gibbs R.A."/>
            <person name="Weinstock G.M."/>
            <person name="Brown S.J."/>
            <person name="Denell R."/>
            <person name="Beeman R.W."/>
            <person name="Gibbs R."/>
            <person name="Beeman R.W."/>
            <person name="Brown S.J."/>
            <person name="Bucher G."/>
            <person name="Friedrich M."/>
            <person name="Grimmelikhuijzen C.J."/>
            <person name="Klingler M."/>
            <person name="Lorenzen M."/>
            <person name="Richards S."/>
            <person name="Roth S."/>
            <person name="Schroder R."/>
            <person name="Tautz D."/>
            <person name="Zdobnov E.M."/>
            <person name="Muzny D."/>
            <person name="Gibbs R.A."/>
            <person name="Weinstock G.M."/>
            <person name="Attaway T."/>
            <person name="Bell S."/>
            <person name="Buhay C.J."/>
            <person name="Chandrabose M.N."/>
            <person name="Chavez D."/>
            <person name="Clerk-Blankenburg K.P."/>
            <person name="Cree A."/>
            <person name="Dao M."/>
            <person name="Davis C."/>
            <person name="Chacko J."/>
            <person name="Dinh H."/>
            <person name="Dugan-Rocha S."/>
            <person name="Fowler G."/>
            <person name="Garner T.T."/>
            <person name="Garnes J."/>
            <person name="Gnirke A."/>
            <person name="Hawes A."/>
            <person name="Hernandez J."/>
            <person name="Hines S."/>
            <person name="Holder M."/>
            <person name="Hume J."/>
            <person name="Jhangiani S.N."/>
            <person name="Joshi V."/>
            <person name="Khan Z.M."/>
            <person name="Jackson L."/>
            <person name="Kovar C."/>
            <person name="Kowis A."/>
            <person name="Lee S."/>
            <person name="Lewis L.R."/>
            <person name="Margolis J."/>
            <person name="Morgan M."/>
            <person name="Nazareth L.V."/>
            <person name="Nguyen N."/>
            <person name="Okwuonu G."/>
            <person name="Parker D."/>
            <person name="Richards S."/>
            <person name="Ruiz S.J."/>
            <person name="Santibanez J."/>
            <person name="Savard J."/>
            <person name="Scherer S.E."/>
            <person name="Schneider B."/>
            <person name="Sodergren E."/>
            <person name="Tautz D."/>
            <person name="Vattahil S."/>
            <person name="Villasana D."/>
            <person name="White C.S."/>
            <person name="Wright R."/>
            <person name="Park Y."/>
            <person name="Beeman R.W."/>
            <person name="Lord J."/>
            <person name="Oppert B."/>
            <person name="Lorenzen M."/>
            <person name="Brown S."/>
            <person name="Wang L."/>
            <person name="Savard J."/>
            <person name="Tautz D."/>
            <person name="Richards S."/>
            <person name="Weinstock G."/>
            <person name="Gibbs R.A."/>
            <person name="Liu Y."/>
            <person name="Worley K."/>
            <person name="Weinstock G."/>
            <person name="Elsik C.G."/>
            <person name="Reese J.T."/>
            <person name="Elhaik E."/>
            <person name="Landan G."/>
            <person name="Graur D."/>
            <person name="Arensburger P."/>
            <person name="Atkinson P."/>
            <person name="Beeman R.W."/>
            <person name="Beidler J."/>
            <person name="Brown S.J."/>
            <person name="Demuth J.P."/>
            <person name="Drury D.W."/>
            <person name="Du Y.Z."/>
            <person name="Fujiwara H."/>
            <person name="Lorenzen M."/>
            <person name="Maselli V."/>
            <person name="Osanai M."/>
            <person name="Park Y."/>
            <person name="Robertson H.M."/>
            <person name="Tu Z."/>
            <person name="Wang J.J."/>
            <person name="Wang S."/>
            <person name="Richards S."/>
            <person name="Song H."/>
            <person name="Zhang L."/>
            <person name="Sodergren E."/>
            <person name="Werner D."/>
            <person name="Stanke M."/>
            <person name="Morgenstern B."/>
            <person name="Solovyev V."/>
            <person name="Kosarev P."/>
            <person name="Brown G."/>
            <person name="Chen H.C."/>
            <person name="Ermolaeva O."/>
            <person name="Hlavina W."/>
            <person name="Kapustin Y."/>
            <person name="Kiryutin B."/>
            <person name="Kitts P."/>
            <person name="Maglott D."/>
            <person name="Pruitt K."/>
            <person name="Sapojnikov V."/>
            <person name="Souvorov A."/>
            <person name="Mackey A.J."/>
            <person name="Waterhouse R.M."/>
            <person name="Wyder S."/>
            <person name="Zdobnov E.M."/>
            <person name="Zdobnov E.M."/>
            <person name="Wyder S."/>
            <person name="Kriventseva E.V."/>
            <person name="Kadowaki T."/>
            <person name="Bork P."/>
            <person name="Aranda M."/>
            <person name="Bao R."/>
            <person name="Beermann A."/>
            <person name="Berns N."/>
            <person name="Bolognesi R."/>
            <person name="Bonneton F."/>
            <person name="Bopp D."/>
            <person name="Brown S.J."/>
            <person name="Bucher G."/>
            <person name="Butts T."/>
            <person name="Chaumot A."/>
            <person name="Denell R.E."/>
            <person name="Ferrier D.E."/>
            <person name="Friedrich M."/>
            <person name="Gordon C.M."/>
            <person name="Jindra M."/>
            <person name="Klingler M."/>
            <person name="Lan Q."/>
            <person name="Lattorff H.M."/>
            <person name="Laudet V."/>
            <person name="von Levetsow C."/>
            <person name="Liu Z."/>
            <person name="Lutz R."/>
            <person name="Lynch J.A."/>
            <person name="da Fonseca R.N."/>
            <person name="Posnien N."/>
            <person name="Reuter R."/>
            <person name="Roth S."/>
            <person name="Savard J."/>
            <person name="Schinko J.B."/>
            <person name="Schmitt C."/>
            <person name="Schoppmeier M."/>
            <person name="Schroder R."/>
            <person name="Shippy T.D."/>
            <person name="Simonnet F."/>
            <person name="Marques-Souza H."/>
            <person name="Tautz D."/>
            <person name="Tomoyasu Y."/>
            <person name="Trauner J."/>
            <person name="Van der Zee M."/>
            <person name="Vervoort M."/>
            <person name="Wittkopp N."/>
            <person name="Wimmer E.A."/>
            <person name="Yang X."/>
            <person name="Jones A.K."/>
            <person name="Sattelle D.B."/>
            <person name="Ebert P.R."/>
            <person name="Nelson D."/>
            <person name="Scott J.G."/>
            <person name="Beeman R.W."/>
            <person name="Muthukrishnan S."/>
            <person name="Kramer K.J."/>
            <person name="Arakane Y."/>
            <person name="Beeman R.W."/>
            <person name="Zhu Q."/>
            <person name="Hogenkamp D."/>
            <person name="Dixit R."/>
            <person name="Oppert B."/>
            <person name="Jiang H."/>
            <person name="Zou Z."/>
            <person name="Marshall J."/>
            <person name="Elpidina E."/>
            <person name="Vinokurov K."/>
            <person name="Oppert C."/>
            <person name="Zou Z."/>
            <person name="Evans J."/>
            <person name="Lu Z."/>
            <person name="Zhao P."/>
            <person name="Sumathipala N."/>
            <person name="Altincicek B."/>
            <person name="Vilcinskas A."/>
            <person name="Williams M."/>
            <person name="Hultmark D."/>
            <person name="Hetru C."/>
            <person name="Jiang H."/>
            <person name="Grimmelikhuijzen C.J."/>
            <person name="Hauser F."/>
            <person name="Cazzamali G."/>
            <person name="Williamson M."/>
            <person name="Park Y."/>
            <person name="Li B."/>
            <person name="Tanaka Y."/>
            <person name="Predel R."/>
            <person name="Neupert S."/>
            <person name="Schachtner J."/>
            <person name="Verleyen P."/>
            <person name="Raible F."/>
            <person name="Bork P."/>
            <person name="Friedrich M."/>
            <person name="Walden K.K."/>
            <person name="Robertson H.M."/>
            <person name="Angeli S."/>
            <person name="Foret S."/>
            <person name="Bucher G."/>
            <person name="Schuetz S."/>
            <person name="Maleszka R."/>
            <person name="Wimmer E.A."/>
            <person name="Beeman R.W."/>
            <person name="Lorenzen M."/>
            <person name="Tomoyasu Y."/>
            <person name="Miller S.C."/>
            <person name="Grossmann D."/>
            <person name="Bucher G."/>
        </authorList>
    </citation>
    <scope>NUCLEOTIDE SEQUENCE [LARGE SCALE GENOMIC DNA]</scope>
    <source>
        <strain evidence="6 7">Georgia GA2</strain>
    </source>
</reference>
<protein>
    <submittedName>
        <fullName evidence="6">Vitellogenin-2-like Protein</fullName>
    </submittedName>
</protein>
<dbReference type="CDD" id="cd00707">
    <property type="entry name" value="Pancreat_lipase_like"/>
    <property type="match status" value="1"/>
</dbReference>
<dbReference type="PANTHER" id="PTHR11610:SF169">
    <property type="entry name" value="GH15759P-RELATED"/>
    <property type="match status" value="1"/>
</dbReference>
<name>D6WXW0_TRICA</name>
<dbReference type="AlphaFoldDB" id="D6WXW0"/>
<dbReference type="EMBL" id="KQ971362">
    <property type="protein sequence ID" value="EFA07925.2"/>
    <property type="molecule type" value="Genomic_DNA"/>
</dbReference>
<dbReference type="InterPro" id="IPR029058">
    <property type="entry name" value="AB_hydrolase_fold"/>
</dbReference>
<gene>
    <name evidence="6" type="primary">AUGUSTUS-3.0.2_05503</name>
    <name evidence="6" type="ORF">TcasGA2_TC005503</name>
</gene>
<dbReference type="GO" id="GO:0016298">
    <property type="term" value="F:lipase activity"/>
    <property type="evidence" value="ECO:0000318"/>
    <property type="project" value="GO_Central"/>
</dbReference>
<dbReference type="OMA" id="WYITAVK"/>
<dbReference type="FunCoup" id="D6WXW0">
    <property type="interactions" value="32"/>
</dbReference>
<dbReference type="FunFam" id="3.40.50.1820:FF:000122">
    <property type="entry name" value="Vitellogenin-3-like Protein"/>
    <property type="match status" value="1"/>
</dbReference>
<feature type="domain" description="Lipase" evidence="5">
    <location>
        <begin position="66"/>
        <end position="350"/>
    </location>
</feature>
<dbReference type="OrthoDB" id="199913at2759"/>
<dbReference type="STRING" id="7070.D6WXW0"/>
<evidence type="ECO:0000256" key="4">
    <source>
        <dbReference type="RuleBase" id="RU004262"/>
    </source>
</evidence>
<keyword evidence="3" id="KW-0964">Secreted</keyword>
<reference evidence="6 7" key="2">
    <citation type="journal article" date="2010" name="Nucleic Acids Res.">
        <title>BeetleBase in 2010: revisions to provide comprehensive genomic information for Tribolium castaneum.</title>
        <authorList>
            <person name="Kim H.S."/>
            <person name="Murphy T."/>
            <person name="Xia J."/>
            <person name="Caragea D."/>
            <person name="Park Y."/>
            <person name="Beeman R.W."/>
            <person name="Lorenzen M.D."/>
            <person name="Butcher S."/>
            <person name="Manak J.R."/>
            <person name="Brown S.J."/>
        </authorList>
    </citation>
    <scope>GENOME REANNOTATION</scope>
    <source>
        <strain evidence="6 7">Georgia GA2</strain>
    </source>
</reference>
<dbReference type="InParanoid" id="D6WXW0"/>
<dbReference type="KEGG" id="tca:654889"/>
<organism evidence="6 7">
    <name type="scientific">Tribolium castaneum</name>
    <name type="common">Red flour beetle</name>
    <dbReference type="NCBI Taxonomy" id="7070"/>
    <lineage>
        <taxon>Eukaryota</taxon>
        <taxon>Metazoa</taxon>
        <taxon>Ecdysozoa</taxon>
        <taxon>Arthropoda</taxon>
        <taxon>Hexapoda</taxon>
        <taxon>Insecta</taxon>
        <taxon>Pterygota</taxon>
        <taxon>Neoptera</taxon>
        <taxon>Endopterygota</taxon>
        <taxon>Coleoptera</taxon>
        <taxon>Polyphaga</taxon>
        <taxon>Cucujiformia</taxon>
        <taxon>Tenebrionidae</taxon>
        <taxon>Tenebrionidae incertae sedis</taxon>
        <taxon>Tribolium</taxon>
    </lineage>
</organism>
<comment type="similarity">
    <text evidence="2 4">Belongs to the AB hydrolase superfamily. Lipase family.</text>
</comment>
<evidence type="ECO:0000313" key="6">
    <source>
        <dbReference type="EMBL" id="EFA07925.2"/>
    </source>
</evidence>
<dbReference type="SUPFAM" id="SSF53474">
    <property type="entry name" value="alpha/beta-Hydrolases"/>
    <property type="match status" value="1"/>
</dbReference>